<dbReference type="CAZy" id="GH18">
    <property type="family name" value="Glycoside Hydrolase Family 18"/>
</dbReference>
<dbReference type="GO" id="GO:0008061">
    <property type="term" value="F:chitin binding"/>
    <property type="evidence" value="ECO:0007669"/>
    <property type="project" value="InterPro"/>
</dbReference>
<evidence type="ECO:0000259" key="12">
    <source>
        <dbReference type="PROSITE" id="PS51910"/>
    </source>
</evidence>
<dbReference type="Pfam" id="PF00704">
    <property type="entry name" value="Glyco_hydro_18"/>
    <property type="match status" value="1"/>
</dbReference>
<evidence type="ECO:0000256" key="8">
    <source>
        <dbReference type="ARBA" id="ARBA00023326"/>
    </source>
</evidence>
<keyword evidence="14" id="KW-1185">Reference proteome</keyword>
<accession>C6AQZ0</accession>
<dbReference type="InterPro" id="IPR003610">
    <property type="entry name" value="CBM5/12"/>
</dbReference>
<dbReference type="Gene3D" id="3.10.50.10">
    <property type="match status" value="1"/>
</dbReference>
<dbReference type="SMART" id="SM00495">
    <property type="entry name" value="ChtBD3"/>
    <property type="match status" value="2"/>
</dbReference>
<dbReference type="InterPro" id="IPR001579">
    <property type="entry name" value="Glyco_hydro_18_chit_AS"/>
</dbReference>
<dbReference type="GO" id="GO:0006032">
    <property type="term" value="P:chitin catabolic process"/>
    <property type="evidence" value="ECO:0007669"/>
    <property type="project" value="UniProtKB-KW"/>
</dbReference>
<dbReference type="PROSITE" id="PS50093">
    <property type="entry name" value="PKD"/>
    <property type="match status" value="1"/>
</dbReference>
<evidence type="ECO:0000256" key="6">
    <source>
        <dbReference type="ARBA" id="ARBA00023277"/>
    </source>
</evidence>
<organism evidence="13 14">
    <name type="scientific">Teredinibacter turnerae (strain ATCC 39867 / T7901)</name>
    <dbReference type="NCBI Taxonomy" id="377629"/>
    <lineage>
        <taxon>Bacteria</taxon>
        <taxon>Pseudomonadati</taxon>
        <taxon>Pseudomonadota</taxon>
        <taxon>Gammaproteobacteria</taxon>
        <taxon>Cellvibrionales</taxon>
        <taxon>Cellvibrionaceae</taxon>
        <taxon>Teredinibacter</taxon>
    </lineage>
</organism>
<dbReference type="GO" id="GO:0005576">
    <property type="term" value="C:extracellular region"/>
    <property type="evidence" value="ECO:0007669"/>
    <property type="project" value="InterPro"/>
</dbReference>
<dbReference type="eggNOG" id="COG3291">
    <property type="taxonomic scope" value="Bacteria"/>
</dbReference>
<evidence type="ECO:0000313" key="14">
    <source>
        <dbReference type="Proteomes" id="UP000009080"/>
    </source>
</evidence>
<dbReference type="EMBL" id="CP001614">
    <property type="protein sequence ID" value="ACS93532.1"/>
    <property type="molecule type" value="Genomic_DNA"/>
</dbReference>
<dbReference type="SUPFAM" id="SSF51055">
    <property type="entry name" value="Carbohydrate binding domain"/>
    <property type="match status" value="2"/>
</dbReference>
<comment type="similarity">
    <text evidence="2">Belongs to the glycosyl hydrolase 18 family. Chitinase class II subfamily.</text>
</comment>
<gene>
    <name evidence="13" type="ordered locus">TERTU_0285</name>
</gene>
<dbReference type="Gene3D" id="2.10.10.20">
    <property type="entry name" value="Carbohydrate-binding module superfamily 5/12"/>
    <property type="match status" value="2"/>
</dbReference>
<dbReference type="GO" id="GO:0030246">
    <property type="term" value="F:carbohydrate binding"/>
    <property type="evidence" value="ECO:0007669"/>
    <property type="project" value="InterPro"/>
</dbReference>
<name>C6AQZ0_TERTT</name>
<sequence>MLSIVIASAVAANTYAVDCGGLDNWSSGSVYVGGNQIQYNGSAYQAKWWTTNEDPASSSVWLNLGQCDDGSTGGNPNTGNCAGLSVWNSTIAYGGGDYAIYDGVKYRANWWTQGDNPATQSGPTGSGLPWTMIEDCEGDTGGPGGPGENLSPTATVNGPYTAQVNTGVQFSSAGSGDTDGGIASYSWSFGDGASSNAANPSHSYSLAGTYTVSLTVTDDDGADSTATTYATITSIDTPPPSGDKKVIGYFTEWGVYGRDYHVKNLVTSGSADRLTHILYSFGNTTGGLCSVGDTYAAYDKAYSAADSVDGIADTWDTGALRGNFNQLRKLKAQYPNIKVIWSFGGWTWSGGFSAAAANPQAFAESCYNLVNDPRWAGVFDGIDIDWEYPNDCGLSCDNSGYDSYRNLMAALRARFGNQLVTSAITASASKMDSADYGGAAQYLDFFMVMTYDFFGAFAAAGPTAPHSPLYDYPGMPIAGFSSHTGIQKLKSLGVPYEKILLGIGFYGRGWTNVAQAAPGGSAGGAAPGTYEQGIEDYKVLKNTCPASGTIGGTAYAYCGGNWWGYDTPSTIAGKMNYVNQQDLGGAFFWEFSGDTADGELIRAISEGL</sequence>
<evidence type="ECO:0000313" key="13">
    <source>
        <dbReference type="EMBL" id="ACS93532.1"/>
    </source>
</evidence>
<dbReference type="STRING" id="377629.TERTU_0285"/>
<dbReference type="SMART" id="SM00089">
    <property type="entry name" value="PKD"/>
    <property type="match status" value="1"/>
</dbReference>
<evidence type="ECO:0000256" key="5">
    <source>
        <dbReference type="ARBA" id="ARBA00023024"/>
    </source>
</evidence>
<dbReference type="KEGG" id="ttu:TERTU_0285"/>
<dbReference type="Gene3D" id="3.20.20.80">
    <property type="entry name" value="Glycosidases"/>
    <property type="match status" value="1"/>
</dbReference>
<comment type="catalytic activity">
    <reaction evidence="1">
        <text>Random endo-hydrolysis of N-acetyl-beta-D-glucosaminide (1-&gt;4)-beta-linkages in chitin and chitodextrins.</text>
        <dbReference type="EC" id="3.2.1.14"/>
    </reaction>
</comment>
<dbReference type="CDD" id="cd00146">
    <property type="entry name" value="PKD"/>
    <property type="match status" value="1"/>
</dbReference>
<evidence type="ECO:0000256" key="1">
    <source>
        <dbReference type="ARBA" id="ARBA00000822"/>
    </source>
</evidence>
<keyword evidence="7 9" id="KW-0326">Glycosidase</keyword>
<reference evidence="13 14" key="1">
    <citation type="journal article" date="2009" name="PLoS ONE">
        <title>The complete genome of Teredinibacter turnerae T7901: an intracellular endosymbiont of marine wood-boring bivalves (shipworms).</title>
        <authorList>
            <person name="Yang J.C."/>
            <person name="Madupu R."/>
            <person name="Durkin A.S."/>
            <person name="Ekborg N.A."/>
            <person name="Pedamallu C.S."/>
            <person name="Hostetler J.B."/>
            <person name="Radune D."/>
            <person name="Toms B.S."/>
            <person name="Henrissat B."/>
            <person name="Coutinho P.M."/>
            <person name="Schwarz S."/>
            <person name="Field L."/>
            <person name="Trindade-Silva A.E."/>
            <person name="Soares C.A.G."/>
            <person name="Elshahawi S."/>
            <person name="Hanora A."/>
            <person name="Schmidt E.W."/>
            <person name="Haygood M.G."/>
            <person name="Posfai J."/>
            <person name="Benner J."/>
            <person name="Madinger C."/>
            <person name="Nove J."/>
            <person name="Anton B."/>
            <person name="Chaudhary K."/>
            <person name="Foster J."/>
            <person name="Holman A."/>
            <person name="Kumar S."/>
            <person name="Lessard P.A."/>
            <person name="Luyten Y.A."/>
            <person name="Slatko B."/>
            <person name="Wood N."/>
            <person name="Wu B."/>
            <person name="Teplitski M."/>
            <person name="Mougous J.D."/>
            <person name="Ward N."/>
            <person name="Eisen J.A."/>
            <person name="Badger J.H."/>
            <person name="Distel D.L."/>
        </authorList>
    </citation>
    <scope>NUCLEOTIDE SEQUENCE [LARGE SCALE GENOMIC DNA]</scope>
    <source>
        <strain evidence="14">ATCC 39867 / T7901</strain>
    </source>
</reference>
<dbReference type="InterPro" id="IPR036573">
    <property type="entry name" value="CBM_sf_5/12"/>
</dbReference>
<dbReference type="SUPFAM" id="SSF51445">
    <property type="entry name" value="(Trans)glycosidases"/>
    <property type="match status" value="1"/>
</dbReference>
<evidence type="ECO:0000256" key="10">
    <source>
        <dbReference type="SAM" id="MobiDB-lite"/>
    </source>
</evidence>
<dbReference type="eggNOG" id="COG3979">
    <property type="taxonomic scope" value="Bacteria"/>
</dbReference>
<keyword evidence="4 9" id="KW-0378">Hydrolase</keyword>
<keyword evidence="6" id="KW-0119">Carbohydrate metabolism</keyword>
<dbReference type="Proteomes" id="UP000009080">
    <property type="component" value="Chromosome"/>
</dbReference>
<keyword evidence="8" id="KW-0624">Polysaccharide degradation</keyword>
<evidence type="ECO:0000259" key="11">
    <source>
        <dbReference type="PROSITE" id="PS50093"/>
    </source>
</evidence>
<dbReference type="SMART" id="SM00636">
    <property type="entry name" value="Glyco_18"/>
    <property type="match status" value="1"/>
</dbReference>
<dbReference type="SUPFAM" id="SSF54556">
    <property type="entry name" value="Chitinase insertion domain"/>
    <property type="match status" value="1"/>
</dbReference>
<dbReference type="InterPro" id="IPR022409">
    <property type="entry name" value="PKD/Chitinase_dom"/>
</dbReference>
<dbReference type="CAZy" id="CBM5">
    <property type="family name" value="Carbohydrate-Binding Module Family 5"/>
</dbReference>
<dbReference type="CDD" id="cd12215">
    <property type="entry name" value="ChiC_BD"/>
    <property type="match status" value="2"/>
</dbReference>
<dbReference type="HOGENOM" id="CLU_002833_14_4_6"/>
<dbReference type="InterPro" id="IPR011583">
    <property type="entry name" value="Chitinase_II/V-like_cat"/>
</dbReference>
<dbReference type="PROSITE" id="PS01095">
    <property type="entry name" value="GH18_1"/>
    <property type="match status" value="1"/>
</dbReference>
<dbReference type="InterPro" id="IPR050314">
    <property type="entry name" value="Glycosyl_Hydrlase_18"/>
</dbReference>
<dbReference type="Gene3D" id="2.60.40.10">
    <property type="entry name" value="Immunoglobulins"/>
    <property type="match status" value="1"/>
</dbReference>
<protein>
    <recommendedName>
        <fullName evidence="3">chitinase</fullName>
        <ecNumber evidence="3">3.2.1.14</ecNumber>
    </recommendedName>
</protein>
<dbReference type="PANTHER" id="PTHR11177:SF317">
    <property type="entry name" value="CHITINASE 12-RELATED"/>
    <property type="match status" value="1"/>
</dbReference>
<feature type="domain" description="PKD" evidence="11">
    <location>
        <begin position="151"/>
        <end position="233"/>
    </location>
</feature>
<dbReference type="SUPFAM" id="SSF49299">
    <property type="entry name" value="PKD domain"/>
    <property type="match status" value="1"/>
</dbReference>
<evidence type="ECO:0000256" key="4">
    <source>
        <dbReference type="ARBA" id="ARBA00022801"/>
    </source>
</evidence>
<dbReference type="AlphaFoldDB" id="C6AQZ0"/>
<dbReference type="InterPro" id="IPR013783">
    <property type="entry name" value="Ig-like_fold"/>
</dbReference>
<dbReference type="CDD" id="cd06548">
    <property type="entry name" value="GH18_chitinase"/>
    <property type="match status" value="1"/>
</dbReference>
<dbReference type="InterPro" id="IPR001223">
    <property type="entry name" value="Glyco_hydro18_cat"/>
</dbReference>
<proteinExistence type="inferred from homology"/>
<evidence type="ECO:0000256" key="2">
    <source>
        <dbReference type="ARBA" id="ARBA00009121"/>
    </source>
</evidence>
<dbReference type="InterPro" id="IPR000601">
    <property type="entry name" value="PKD_dom"/>
</dbReference>
<dbReference type="PROSITE" id="PS51910">
    <property type="entry name" value="GH18_2"/>
    <property type="match status" value="1"/>
</dbReference>
<feature type="region of interest" description="Disordered" evidence="10">
    <location>
        <begin position="117"/>
        <end position="158"/>
    </location>
</feature>
<dbReference type="GO" id="GO:0000272">
    <property type="term" value="P:polysaccharide catabolic process"/>
    <property type="evidence" value="ECO:0007669"/>
    <property type="project" value="UniProtKB-KW"/>
</dbReference>
<dbReference type="Pfam" id="PF02839">
    <property type="entry name" value="CBM_5_12"/>
    <property type="match status" value="2"/>
</dbReference>
<dbReference type="InterPro" id="IPR017853">
    <property type="entry name" value="GH"/>
</dbReference>
<dbReference type="Pfam" id="PF18911">
    <property type="entry name" value="PKD_4"/>
    <property type="match status" value="1"/>
</dbReference>
<dbReference type="EC" id="3.2.1.14" evidence="3"/>
<evidence type="ECO:0000256" key="7">
    <source>
        <dbReference type="ARBA" id="ARBA00023295"/>
    </source>
</evidence>
<dbReference type="GO" id="GO:0008843">
    <property type="term" value="F:endochitinase activity"/>
    <property type="evidence" value="ECO:0007669"/>
    <property type="project" value="UniProtKB-EC"/>
</dbReference>
<dbReference type="PANTHER" id="PTHR11177">
    <property type="entry name" value="CHITINASE"/>
    <property type="match status" value="1"/>
</dbReference>
<keyword evidence="5" id="KW-0146">Chitin degradation</keyword>
<evidence type="ECO:0000256" key="3">
    <source>
        <dbReference type="ARBA" id="ARBA00012729"/>
    </source>
</evidence>
<evidence type="ECO:0000256" key="9">
    <source>
        <dbReference type="RuleBase" id="RU000489"/>
    </source>
</evidence>
<feature type="domain" description="GH18" evidence="12">
    <location>
        <begin position="244"/>
        <end position="608"/>
    </location>
</feature>
<dbReference type="eggNOG" id="COG3325">
    <property type="taxonomic scope" value="Bacteria"/>
</dbReference>
<dbReference type="InterPro" id="IPR029070">
    <property type="entry name" value="Chitinase_insertion_sf"/>
</dbReference>
<dbReference type="InterPro" id="IPR035986">
    <property type="entry name" value="PKD_dom_sf"/>
</dbReference>